<feature type="region of interest" description="Disordered" evidence="1">
    <location>
        <begin position="155"/>
        <end position="175"/>
    </location>
</feature>
<evidence type="ECO:0000256" key="1">
    <source>
        <dbReference type="SAM" id="MobiDB-lite"/>
    </source>
</evidence>
<gene>
    <name evidence="2" type="ORF">GGX14DRAFT_661844</name>
</gene>
<accession>A0AAD6V494</accession>
<evidence type="ECO:0000313" key="3">
    <source>
        <dbReference type="Proteomes" id="UP001219525"/>
    </source>
</evidence>
<dbReference type="Proteomes" id="UP001219525">
    <property type="component" value="Unassembled WGS sequence"/>
</dbReference>
<keyword evidence="3" id="KW-1185">Reference proteome</keyword>
<comment type="caution">
    <text evidence="2">The sequence shown here is derived from an EMBL/GenBank/DDBJ whole genome shotgun (WGS) entry which is preliminary data.</text>
</comment>
<dbReference type="EMBL" id="JARJCW010000068">
    <property type="protein sequence ID" value="KAJ7199379.1"/>
    <property type="molecule type" value="Genomic_DNA"/>
</dbReference>
<evidence type="ECO:0000313" key="2">
    <source>
        <dbReference type="EMBL" id="KAJ7199379.1"/>
    </source>
</evidence>
<proteinExistence type="predicted"/>
<protein>
    <submittedName>
        <fullName evidence="2">Uncharacterized protein</fullName>
    </submittedName>
</protein>
<dbReference type="InterPro" id="IPR046521">
    <property type="entry name" value="DUF6698"/>
</dbReference>
<sequence length="201" mass="22582">MERGNAYVVGLEPPWEILNLIAAHKYKRHDQQYPSFMYADDSFDEDDPRIGLCQGTVVVRTLRHQWTTPRSAIRGLGEKSIPPDANARIHDVDKVMPPMVGYAVSQAYVSMMPNDWDKVPKVKELYDQIIQDFADSPVWAQKTLDFLTSEVFDGLAAPRPDDDDVHDDPSPAMNHRAQIADLARREREEAAAAAAAAAEHN</sequence>
<reference evidence="2" key="1">
    <citation type="submission" date="2023-03" db="EMBL/GenBank/DDBJ databases">
        <title>Massive genome expansion in bonnet fungi (Mycena s.s.) driven by repeated elements and novel gene families across ecological guilds.</title>
        <authorList>
            <consortium name="Lawrence Berkeley National Laboratory"/>
            <person name="Harder C.B."/>
            <person name="Miyauchi S."/>
            <person name="Viragh M."/>
            <person name="Kuo A."/>
            <person name="Thoen E."/>
            <person name="Andreopoulos B."/>
            <person name="Lu D."/>
            <person name="Skrede I."/>
            <person name="Drula E."/>
            <person name="Henrissat B."/>
            <person name="Morin E."/>
            <person name="Kohler A."/>
            <person name="Barry K."/>
            <person name="LaButti K."/>
            <person name="Morin E."/>
            <person name="Salamov A."/>
            <person name="Lipzen A."/>
            <person name="Mereny Z."/>
            <person name="Hegedus B."/>
            <person name="Baldrian P."/>
            <person name="Stursova M."/>
            <person name="Weitz H."/>
            <person name="Taylor A."/>
            <person name="Grigoriev I.V."/>
            <person name="Nagy L.G."/>
            <person name="Martin F."/>
            <person name="Kauserud H."/>
        </authorList>
    </citation>
    <scope>NUCLEOTIDE SEQUENCE</scope>
    <source>
        <strain evidence="2">9144</strain>
    </source>
</reference>
<dbReference type="Pfam" id="PF20414">
    <property type="entry name" value="DUF6698"/>
    <property type="match status" value="1"/>
</dbReference>
<dbReference type="AlphaFoldDB" id="A0AAD6V494"/>
<organism evidence="2 3">
    <name type="scientific">Mycena pura</name>
    <dbReference type="NCBI Taxonomy" id="153505"/>
    <lineage>
        <taxon>Eukaryota</taxon>
        <taxon>Fungi</taxon>
        <taxon>Dikarya</taxon>
        <taxon>Basidiomycota</taxon>
        <taxon>Agaricomycotina</taxon>
        <taxon>Agaricomycetes</taxon>
        <taxon>Agaricomycetidae</taxon>
        <taxon>Agaricales</taxon>
        <taxon>Marasmiineae</taxon>
        <taxon>Mycenaceae</taxon>
        <taxon>Mycena</taxon>
    </lineage>
</organism>
<name>A0AAD6V494_9AGAR</name>